<dbReference type="Proteomes" id="UP000249754">
    <property type="component" value="Unassembled WGS sequence"/>
</dbReference>
<feature type="domain" description="RagB/SusD" evidence="6">
    <location>
        <begin position="304"/>
        <end position="423"/>
    </location>
</feature>
<dbReference type="Pfam" id="PF07980">
    <property type="entry name" value="SusD_RagB"/>
    <property type="match status" value="1"/>
</dbReference>
<reference evidence="8 9" key="1">
    <citation type="submission" date="2018-06" db="EMBL/GenBank/DDBJ databases">
        <title>Genomic Encyclopedia of Archaeal and Bacterial Type Strains, Phase II (KMG-II): from individual species to whole genera.</title>
        <authorList>
            <person name="Goeker M."/>
        </authorList>
    </citation>
    <scope>NUCLEOTIDE SEQUENCE [LARGE SCALE GENOMIC DNA]</scope>
    <source>
        <strain evidence="8 9">DSM 14825</strain>
    </source>
</reference>
<sequence>MKKIIQLCAVLVVLLTLGSCKKYLDIEPVGRVIPKTESDFRALLTSAYAGFAEHKSYLAVRTDELALNEAGYDLALYRDVYNWNDAAADPATRAFPYLAFYNTIFFANEVIAEVQDKAGVSAATDQMKGEAYLLRAYSHFELLNLYAKPYQAATAGTDRGVPLSLKMDLEQKFVPATVEAVYNQVMADINEGQKLLNVATFEAGKNYRFTTRAALALKARVYEFKGDWTNSLAAAQQALALNNQLEDLNVAGSKLPNQYQAKENIMSMEKTLNVSVSQSFFISAHLLNTYNQANDLRFPIYFSKSSKGYVSVKTGNNELVISFRNGELYLVQAEAALQTGNTALATESLLALKAKRLKPAYFATEKTRIQALAKADLLNEIYAERERELALEGHRWYDLRRYGQPAITHTINGTDYILKQNDTRYTLPFPKDAIVNNPDLL</sequence>
<protein>
    <submittedName>
        <fullName evidence="8">SusD-like starch-binding protein associating with outer membrane</fullName>
    </submittedName>
</protein>
<keyword evidence="4" id="KW-0472">Membrane</keyword>
<evidence type="ECO:0000256" key="4">
    <source>
        <dbReference type="ARBA" id="ARBA00023136"/>
    </source>
</evidence>
<keyword evidence="5" id="KW-0998">Cell outer membrane</keyword>
<dbReference type="InterPro" id="IPR033985">
    <property type="entry name" value="SusD-like_N"/>
</dbReference>
<comment type="caution">
    <text evidence="8">The sequence shown here is derived from an EMBL/GenBank/DDBJ whole genome shotgun (WGS) entry which is preliminary data.</text>
</comment>
<evidence type="ECO:0000259" key="7">
    <source>
        <dbReference type="Pfam" id="PF14322"/>
    </source>
</evidence>
<proteinExistence type="inferred from homology"/>
<evidence type="ECO:0000313" key="9">
    <source>
        <dbReference type="Proteomes" id="UP000249754"/>
    </source>
</evidence>
<evidence type="ECO:0000259" key="6">
    <source>
        <dbReference type="Pfam" id="PF07980"/>
    </source>
</evidence>
<evidence type="ECO:0000256" key="5">
    <source>
        <dbReference type="ARBA" id="ARBA00023237"/>
    </source>
</evidence>
<comment type="subcellular location">
    <subcellularLocation>
        <location evidence="1">Cell outer membrane</location>
    </subcellularLocation>
</comment>
<dbReference type="GO" id="GO:0009279">
    <property type="term" value="C:cell outer membrane"/>
    <property type="evidence" value="ECO:0007669"/>
    <property type="project" value="UniProtKB-SubCell"/>
</dbReference>
<gene>
    <name evidence="8" type="ORF">LY11_02047</name>
</gene>
<dbReference type="STRING" id="188932.AY601_4913"/>
<dbReference type="OrthoDB" id="697229at2"/>
<dbReference type="AlphaFoldDB" id="A0A327SSN8"/>
<keyword evidence="3" id="KW-0732">Signal</keyword>
<dbReference type="EMBL" id="QLLR01000007">
    <property type="protein sequence ID" value="RAJ31888.1"/>
    <property type="molecule type" value="Genomic_DNA"/>
</dbReference>
<organism evidence="8 9">
    <name type="scientific">Pedobacter cryoconitis</name>
    <dbReference type="NCBI Taxonomy" id="188932"/>
    <lineage>
        <taxon>Bacteria</taxon>
        <taxon>Pseudomonadati</taxon>
        <taxon>Bacteroidota</taxon>
        <taxon>Sphingobacteriia</taxon>
        <taxon>Sphingobacteriales</taxon>
        <taxon>Sphingobacteriaceae</taxon>
        <taxon>Pedobacter</taxon>
    </lineage>
</organism>
<evidence type="ECO:0000313" key="8">
    <source>
        <dbReference type="EMBL" id="RAJ31888.1"/>
    </source>
</evidence>
<dbReference type="InterPro" id="IPR012944">
    <property type="entry name" value="SusD_RagB_dom"/>
</dbReference>
<dbReference type="InterPro" id="IPR011990">
    <property type="entry name" value="TPR-like_helical_dom_sf"/>
</dbReference>
<feature type="domain" description="SusD-like N-terminal" evidence="7">
    <location>
        <begin position="22"/>
        <end position="222"/>
    </location>
</feature>
<name>A0A327SSN8_9SPHI</name>
<dbReference type="Pfam" id="PF14322">
    <property type="entry name" value="SusD-like_3"/>
    <property type="match status" value="1"/>
</dbReference>
<evidence type="ECO:0000256" key="3">
    <source>
        <dbReference type="ARBA" id="ARBA00022729"/>
    </source>
</evidence>
<dbReference type="Gene3D" id="1.25.40.390">
    <property type="match status" value="1"/>
</dbReference>
<evidence type="ECO:0000256" key="2">
    <source>
        <dbReference type="ARBA" id="ARBA00006275"/>
    </source>
</evidence>
<dbReference type="SUPFAM" id="SSF48452">
    <property type="entry name" value="TPR-like"/>
    <property type="match status" value="1"/>
</dbReference>
<comment type="similarity">
    <text evidence="2">Belongs to the SusD family.</text>
</comment>
<accession>A0A327SSN8</accession>
<dbReference type="PROSITE" id="PS51257">
    <property type="entry name" value="PROKAR_LIPOPROTEIN"/>
    <property type="match status" value="1"/>
</dbReference>
<evidence type="ECO:0000256" key="1">
    <source>
        <dbReference type="ARBA" id="ARBA00004442"/>
    </source>
</evidence>
<dbReference type="RefSeq" id="WP_111633586.1">
    <property type="nucleotide sequence ID" value="NZ_QLLR01000007.1"/>
</dbReference>